<dbReference type="Pfam" id="PF00787">
    <property type="entry name" value="PX"/>
    <property type="match status" value="1"/>
</dbReference>
<keyword evidence="7" id="KW-1185">Reference proteome</keyword>
<dbReference type="GO" id="GO:0035091">
    <property type="term" value="F:phosphatidylinositol binding"/>
    <property type="evidence" value="ECO:0007669"/>
    <property type="project" value="InterPro"/>
</dbReference>
<dbReference type="PANTHER" id="PTHR23176">
    <property type="entry name" value="RHO/RAC/CDC GTPASE-ACTIVATING PROTEIN"/>
    <property type="match status" value="1"/>
</dbReference>
<dbReference type="InterPro" id="IPR036871">
    <property type="entry name" value="PX_dom_sf"/>
</dbReference>
<dbReference type="Gene3D" id="3.30.1520.10">
    <property type="entry name" value="Phox-like domain"/>
    <property type="match status" value="1"/>
</dbReference>
<gene>
    <name evidence="6" type="ORF">BDA99DRAFT_567015</name>
</gene>
<feature type="compositionally biased region" description="Polar residues" evidence="2">
    <location>
        <begin position="340"/>
        <end position="356"/>
    </location>
</feature>
<dbReference type="PROSITE" id="PS50003">
    <property type="entry name" value="PH_DOMAIN"/>
    <property type="match status" value="1"/>
</dbReference>
<evidence type="ECO:0000259" key="4">
    <source>
        <dbReference type="PROSITE" id="PS50195"/>
    </source>
</evidence>
<evidence type="ECO:0000259" key="5">
    <source>
        <dbReference type="PROSITE" id="PS50238"/>
    </source>
</evidence>
<dbReference type="InterPro" id="IPR011993">
    <property type="entry name" value="PH-like_dom_sf"/>
</dbReference>
<feature type="domain" description="PX" evidence="4">
    <location>
        <begin position="3"/>
        <end position="133"/>
    </location>
</feature>
<dbReference type="PROSITE" id="PS50238">
    <property type="entry name" value="RHOGAP"/>
    <property type="match status" value="1"/>
</dbReference>
<dbReference type="Gene3D" id="1.10.555.10">
    <property type="entry name" value="Rho GTPase activation protein"/>
    <property type="match status" value="1"/>
</dbReference>
<dbReference type="SUPFAM" id="SSF48350">
    <property type="entry name" value="GTPase activation domain, GAP"/>
    <property type="match status" value="1"/>
</dbReference>
<dbReference type="GO" id="GO:0005737">
    <property type="term" value="C:cytoplasm"/>
    <property type="evidence" value="ECO:0007669"/>
    <property type="project" value="TreeGrafter"/>
</dbReference>
<dbReference type="PROSITE" id="PS50195">
    <property type="entry name" value="PX"/>
    <property type="match status" value="1"/>
</dbReference>
<name>A0AAD5PJ14_9FUNG</name>
<feature type="compositionally biased region" description="Polar residues" evidence="2">
    <location>
        <begin position="394"/>
        <end position="413"/>
    </location>
</feature>
<dbReference type="SMART" id="SM00312">
    <property type="entry name" value="PX"/>
    <property type="match status" value="1"/>
</dbReference>
<accession>A0AAD5PJ14</accession>
<dbReference type="InterPro" id="IPR000198">
    <property type="entry name" value="RhoGAP_dom"/>
</dbReference>
<protein>
    <submittedName>
        <fullName evidence="6">Rho GTPase activation protein</fullName>
    </submittedName>
</protein>
<dbReference type="SUPFAM" id="SSF64268">
    <property type="entry name" value="PX domain"/>
    <property type="match status" value="1"/>
</dbReference>
<dbReference type="EMBL" id="JAIXMP010000001">
    <property type="protein sequence ID" value="KAI9278220.1"/>
    <property type="molecule type" value="Genomic_DNA"/>
</dbReference>
<evidence type="ECO:0000313" key="7">
    <source>
        <dbReference type="Proteomes" id="UP001209540"/>
    </source>
</evidence>
<evidence type="ECO:0000256" key="2">
    <source>
        <dbReference type="SAM" id="MobiDB-lite"/>
    </source>
</evidence>
<dbReference type="SMART" id="SM00233">
    <property type="entry name" value="PH"/>
    <property type="match status" value="1"/>
</dbReference>
<dbReference type="InterPro" id="IPR050729">
    <property type="entry name" value="Rho-GAP"/>
</dbReference>
<dbReference type="Gene3D" id="2.30.29.30">
    <property type="entry name" value="Pleckstrin-homology domain (PH domain)/Phosphotyrosine-binding domain (PTB)"/>
    <property type="match status" value="1"/>
</dbReference>
<dbReference type="SUPFAM" id="SSF50729">
    <property type="entry name" value="PH domain-like"/>
    <property type="match status" value="1"/>
</dbReference>
<dbReference type="SMART" id="SM00324">
    <property type="entry name" value="RhoGAP"/>
    <property type="match status" value="1"/>
</dbReference>
<dbReference type="Pfam" id="PF00169">
    <property type="entry name" value="PH"/>
    <property type="match status" value="1"/>
</dbReference>
<dbReference type="AlphaFoldDB" id="A0AAD5PJ14"/>
<evidence type="ECO:0000256" key="1">
    <source>
        <dbReference type="ARBA" id="ARBA00022468"/>
    </source>
</evidence>
<organism evidence="6 7">
    <name type="scientific">Phascolomyces articulosus</name>
    <dbReference type="NCBI Taxonomy" id="60185"/>
    <lineage>
        <taxon>Eukaryota</taxon>
        <taxon>Fungi</taxon>
        <taxon>Fungi incertae sedis</taxon>
        <taxon>Mucoromycota</taxon>
        <taxon>Mucoromycotina</taxon>
        <taxon>Mucoromycetes</taxon>
        <taxon>Mucorales</taxon>
        <taxon>Lichtheimiaceae</taxon>
        <taxon>Phascolomyces</taxon>
    </lineage>
</organism>
<dbReference type="InterPro" id="IPR001683">
    <property type="entry name" value="PX_dom"/>
</dbReference>
<dbReference type="InterPro" id="IPR001849">
    <property type="entry name" value="PH_domain"/>
</dbReference>
<dbReference type="Proteomes" id="UP001209540">
    <property type="component" value="Unassembled WGS sequence"/>
</dbReference>
<reference evidence="6" key="1">
    <citation type="journal article" date="2022" name="IScience">
        <title>Evolution of zygomycete secretomes and the origins of terrestrial fungal ecologies.</title>
        <authorList>
            <person name="Chang Y."/>
            <person name="Wang Y."/>
            <person name="Mondo S."/>
            <person name="Ahrendt S."/>
            <person name="Andreopoulos W."/>
            <person name="Barry K."/>
            <person name="Beard J."/>
            <person name="Benny G.L."/>
            <person name="Blankenship S."/>
            <person name="Bonito G."/>
            <person name="Cuomo C."/>
            <person name="Desiro A."/>
            <person name="Gervers K.A."/>
            <person name="Hundley H."/>
            <person name="Kuo A."/>
            <person name="LaButti K."/>
            <person name="Lang B.F."/>
            <person name="Lipzen A."/>
            <person name="O'Donnell K."/>
            <person name="Pangilinan J."/>
            <person name="Reynolds N."/>
            <person name="Sandor L."/>
            <person name="Smith M.E."/>
            <person name="Tsang A."/>
            <person name="Grigoriev I.V."/>
            <person name="Stajich J.E."/>
            <person name="Spatafora J.W."/>
        </authorList>
    </citation>
    <scope>NUCLEOTIDE SEQUENCE</scope>
    <source>
        <strain evidence="6">RSA 2281</strain>
    </source>
</reference>
<dbReference type="Pfam" id="PF00620">
    <property type="entry name" value="RhoGAP"/>
    <property type="match status" value="1"/>
</dbReference>
<dbReference type="GO" id="GO:0005096">
    <property type="term" value="F:GTPase activator activity"/>
    <property type="evidence" value="ECO:0007669"/>
    <property type="project" value="UniProtKB-KW"/>
</dbReference>
<comment type="caution">
    <text evidence="6">The sequence shown here is derived from an EMBL/GenBank/DDBJ whole genome shotgun (WGS) entry which is preliminary data.</text>
</comment>
<evidence type="ECO:0000313" key="6">
    <source>
        <dbReference type="EMBL" id="KAI9278220.1"/>
    </source>
</evidence>
<feature type="region of interest" description="Disordered" evidence="2">
    <location>
        <begin position="316"/>
        <end position="416"/>
    </location>
</feature>
<feature type="compositionally biased region" description="Low complexity" evidence="2">
    <location>
        <begin position="372"/>
        <end position="386"/>
    </location>
</feature>
<dbReference type="CDD" id="cd06093">
    <property type="entry name" value="PX_domain"/>
    <property type="match status" value="1"/>
</dbReference>
<evidence type="ECO:0000259" key="3">
    <source>
        <dbReference type="PROSITE" id="PS50003"/>
    </source>
</evidence>
<feature type="domain" description="Rho-GAP" evidence="5">
    <location>
        <begin position="420"/>
        <end position="609"/>
    </location>
</feature>
<dbReference type="PANTHER" id="PTHR23176:SF129">
    <property type="entry name" value="RHO GTPASE ACTIVATING PROTEIN AT 16F, ISOFORM E-RELATED"/>
    <property type="match status" value="1"/>
</dbReference>
<feature type="region of interest" description="Disordered" evidence="2">
    <location>
        <begin position="250"/>
        <end position="302"/>
    </location>
</feature>
<dbReference type="GO" id="GO:0007165">
    <property type="term" value="P:signal transduction"/>
    <property type="evidence" value="ECO:0007669"/>
    <property type="project" value="InterPro"/>
</dbReference>
<sequence>MASLSAKVLDSDLYTNDNGKKVVSFIISVRNVQDSSSNNPDSPIIKQEEELWQIQKLYSDFLALDAQLKAQGKFVLGKEIPKLPDKALFVTHVQNRQDQRKIGIQEYLKQVLELPLQDTTDICEFLSSNVVKDDSQIKVSKYRQGYLRKRGKNLGCWKKRYFILDGPNLKYYESEYGLKLGSIHLTEAQLGKQKPADLVKEEAPFQHALLIIEPKKTAPGGIARHILCANSDRERDEWMEAMEQHVNYDAATKRMDQIKRKKGRKASSTEASSSSSSPDNNNNKEKRENRRRSSLPTFFAGPNPAAILKRHSIGYGGKVQQRQQQRSSRTTGSSSNQNNITSDDNSSKANSSQRNNVPWFKKVFSSSNTTVPTKSSLQQSSSFTPSKHQEKTEVPNSNSDSGHGTSPTTTPVGPNQVFGIPLEDAVKVAKISETYQLPAIIYRCIDYLEAKDAILEEGIYRRSGNAAKIRVLKARFNEEGDIDLLAGDQHYDIHVVSSLLKQWFRELPGNILTDALLKEMLEVTDLADRRERITEMGRIISLLPLPNYTLLRMLCAHLIRVIQNAGTNKMTLRNMGIVFSATLGIPTSIFSTLLTEFDDIFWTNDSNFQ</sequence>
<reference evidence="6" key="2">
    <citation type="submission" date="2023-02" db="EMBL/GenBank/DDBJ databases">
        <authorList>
            <consortium name="DOE Joint Genome Institute"/>
            <person name="Mondo S.J."/>
            <person name="Chang Y."/>
            <person name="Wang Y."/>
            <person name="Ahrendt S."/>
            <person name="Andreopoulos W."/>
            <person name="Barry K."/>
            <person name="Beard J."/>
            <person name="Benny G.L."/>
            <person name="Blankenship S."/>
            <person name="Bonito G."/>
            <person name="Cuomo C."/>
            <person name="Desiro A."/>
            <person name="Gervers K.A."/>
            <person name="Hundley H."/>
            <person name="Kuo A."/>
            <person name="LaButti K."/>
            <person name="Lang B.F."/>
            <person name="Lipzen A."/>
            <person name="O'Donnell K."/>
            <person name="Pangilinan J."/>
            <person name="Reynolds N."/>
            <person name="Sandor L."/>
            <person name="Smith M.W."/>
            <person name="Tsang A."/>
            <person name="Grigoriev I.V."/>
            <person name="Stajich J.E."/>
            <person name="Spatafora J.W."/>
        </authorList>
    </citation>
    <scope>NUCLEOTIDE SEQUENCE</scope>
    <source>
        <strain evidence="6">RSA 2281</strain>
    </source>
</reference>
<feature type="compositionally biased region" description="Low complexity" evidence="2">
    <location>
        <begin position="320"/>
        <end position="339"/>
    </location>
</feature>
<proteinExistence type="predicted"/>
<feature type="domain" description="PH" evidence="3">
    <location>
        <begin position="140"/>
        <end position="247"/>
    </location>
</feature>
<keyword evidence="1" id="KW-0343">GTPase activation</keyword>
<feature type="compositionally biased region" description="Low complexity" evidence="2">
    <location>
        <begin position="266"/>
        <end position="281"/>
    </location>
</feature>
<dbReference type="InterPro" id="IPR008936">
    <property type="entry name" value="Rho_GTPase_activation_prot"/>
</dbReference>